<dbReference type="Gene3D" id="2.40.50.100">
    <property type="match status" value="1"/>
</dbReference>
<dbReference type="FunFam" id="2.40.50.100:FF:000003">
    <property type="entry name" value="Acetyl-CoA carboxylase biotin carboxyl carrier protein"/>
    <property type="match status" value="1"/>
</dbReference>
<dbReference type="PROSITE" id="PS50968">
    <property type="entry name" value="BIOTINYL_LIPOYL"/>
    <property type="match status" value="1"/>
</dbReference>
<evidence type="ECO:0000259" key="3">
    <source>
        <dbReference type="PROSITE" id="PS50968"/>
    </source>
</evidence>
<evidence type="ECO:0000256" key="2">
    <source>
        <dbReference type="SAM" id="MobiDB-lite"/>
    </source>
</evidence>
<feature type="domain" description="Lipoyl-binding" evidence="3">
    <location>
        <begin position="39"/>
        <end position="113"/>
    </location>
</feature>
<organism evidence="4 5">
    <name type="scientific">Candidatus Caccosoma faecigallinarum</name>
    <dbReference type="NCBI Taxonomy" id="2840720"/>
    <lineage>
        <taxon>Bacteria</taxon>
        <taxon>Bacillati</taxon>
        <taxon>Bacillota</taxon>
        <taxon>Bacillota incertae sedis</taxon>
        <taxon>Candidatus Caccosoma</taxon>
    </lineage>
</organism>
<dbReference type="SUPFAM" id="SSF51230">
    <property type="entry name" value="Single hybrid motif"/>
    <property type="match status" value="1"/>
</dbReference>
<reference evidence="4" key="1">
    <citation type="submission" date="2020-10" db="EMBL/GenBank/DDBJ databases">
        <authorList>
            <person name="Gilroy R."/>
        </authorList>
    </citation>
    <scope>NUCLEOTIDE SEQUENCE</scope>
    <source>
        <strain evidence="4">14508</strain>
    </source>
</reference>
<reference evidence="4" key="2">
    <citation type="journal article" date="2021" name="PeerJ">
        <title>Extensive microbial diversity within the chicken gut microbiome revealed by metagenomics and culture.</title>
        <authorList>
            <person name="Gilroy R."/>
            <person name="Ravi A."/>
            <person name="Getino M."/>
            <person name="Pursley I."/>
            <person name="Horton D.L."/>
            <person name="Alikhan N.F."/>
            <person name="Baker D."/>
            <person name="Gharbi K."/>
            <person name="Hall N."/>
            <person name="Watson M."/>
            <person name="Adriaenssens E.M."/>
            <person name="Foster-Nyarko E."/>
            <person name="Jarju S."/>
            <person name="Secka A."/>
            <person name="Antonio M."/>
            <person name="Oren A."/>
            <person name="Chaudhuri R.R."/>
            <person name="La Ragione R."/>
            <person name="Hildebrand F."/>
            <person name="Pallen M.J."/>
        </authorList>
    </citation>
    <scope>NUCLEOTIDE SEQUENCE</scope>
    <source>
        <strain evidence="4">14508</strain>
    </source>
</reference>
<feature type="region of interest" description="Disordered" evidence="2">
    <location>
        <begin position="26"/>
        <end position="45"/>
    </location>
</feature>
<dbReference type="AlphaFoldDB" id="A0A9D1G918"/>
<evidence type="ECO:0000313" key="4">
    <source>
        <dbReference type="EMBL" id="HIT16983.1"/>
    </source>
</evidence>
<keyword evidence="1" id="KW-0092">Biotin</keyword>
<evidence type="ECO:0000313" key="5">
    <source>
        <dbReference type="Proteomes" id="UP000886893"/>
    </source>
</evidence>
<dbReference type="PANTHER" id="PTHR45266">
    <property type="entry name" value="OXALOACETATE DECARBOXYLASE ALPHA CHAIN"/>
    <property type="match status" value="1"/>
</dbReference>
<accession>A0A9D1G918</accession>
<dbReference type="InterPro" id="IPR001882">
    <property type="entry name" value="Biotin_BS"/>
</dbReference>
<dbReference type="EMBL" id="DVKI01000039">
    <property type="protein sequence ID" value="HIT16983.1"/>
    <property type="molecule type" value="Genomic_DNA"/>
</dbReference>
<dbReference type="CDD" id="cd06850">
    <property type="entry name" value="biotinyl_domain"/>
    <property type="match status" value="1"/>
</dbReference>
<dbReference type="Proteomes" id="UP000886893">
    <property type="component" value="Unassembled WGS sequence"/>
</dbReference>
<dbReference type="PROSITE" id="PS00188">
    <property type="entry name" value="BIOTIN"/>
    <property type="match status" value="1"/>
</dbReference>
<dbReference type="InterPro" id="IPR000089">
    <property type="entry name" value="Biotin_lipoyl"/>
</dbReference>
<evidence type="ECO:0000256" key="1">
    <source>
        <dbReference type="ARBA" id="ARBA00023267"/>
    </source>
</evidence>
<sequence length="113" mass="12275">MKIYKVKVNGKVYEVELEAVTENQATIQSEKNTDNVQPSASAEGTQVVSPMQGTILRIDVAVGDHVKKGQILMILEAMKLENEILAAQDGVVKEIKVTKGQTVNSKQVLLILG</sequence>
<comment type="caution">
    <text evidence="4">The sequence shown here is derived from an EMBL/GenBank/DDBJ whole genome shotgun (WGS) entry which is preliminary data.</text>
</comment>
<proteinExistence type="predicted"/>
<dbReference type="Pfam" id="PF00364">
    <property type="entry name" value="Biotin_lipoyl"/>
    <property type="match status" value="1"/>
</dbReference>
<dbReference type="InterPro" id="IPR050709">
    <property type="entry name" value="Biotin_Carboxyl_Carrier/Decarb"/>
</dbReference>
<dbReference type="PANTHER" id="PTHR45266:SF3">
    <property type="entry name" value="OXALOACETATE DECARBOXYLASE ALPHA CHAIN"/>
    <property type="match status" value="1"/>
</dbReference>
<gene>
    <name evidence="4" type="ORF">IAD04_01205</name>
</gene>
<protein>
    <submittedName>
        <fullName evidence="4">Biotin/lipoyl-binding protein</fullName>
    </submittedName>
</protein>
<name>A0A9D1G918_9FIRM</name>
<dbReference type="InterPro" id="IPR011053">
    <property type="entry name" value="Single_hybrid_motif"/>
</dbReference>